<dbReference type="PANTHER" id="PTHR30349">
    <property type="entry name" value="PHAGE INTEGRASE-RELATED"/>
    <property type="match status" value="1"/>
</dbReference>
<evidence type="ECO:0000256" key="2">
    <source>
        <dbReference type="ARBA" id="ARBA00022908"/>
    </source>
</evidence>
<dbReference type="GO" id="GO:0003677">
    <property type="term" value="F:DNA binding"/>
    <property type="evidence" value="ECO:0007669"/>
    <property type="project" value="UniProtKB-UniRule"/>
</dbReference>
<evidence type="ECO:0000256" key="4">
    <source>
        <dbReference type="ARBA" id="ARBA00023172"/>
    </source>
</evidence>
<dbReference type="Pfam" id="PF14659">
    <property type="entry name" value="Phage_int_SAM_3"/>
    <property type="match status" value="1"/>
</dbReference>
<gene>
    <name evidence="8" type="ORF">RAK27_05480</name>
</gene>
<dbReference type="Pfam" id="PF00589">
    <property type="entry name" value="Phage_integrase"/>
    <property type="match status" value="1"/>
</dbReference>
<comment type="similarity">
    <text evidence="1">Belongs to the 'phage' integrase family.</text>
</comment>
<dbReference type="RefSeq" id="WP_322808677.1">
    <property type="nucleotide sequence ID" value="NZ_JAVBVO010000003.1"/>
</dbReference>
<dbReference type="GO" id="GO:0006310">
    <property type="term" value="P:DNA recombination"/>
    <property type="evidence" value="ECO:0007669"/>
    <property type="project" value="UniProtKB-KW"/>
</dbReference>
<name>A0AAW9JNB6_CARML</name>
<dbReference type="InterPro" id="IPR002104">
    <property type="entry name" value="Integrase_catalytic"/>
</dbReference>
<protein>
    <submittedName>
        <fullName evidence="8">Site-specific integrase</fullName>
    </submittedName>
</protein>
<evidence type="ECO:0000313" key="9">
    <source>
        <dbReference type="Proteomes" id="UP001290462"/>
    </source>
</evidence>
<evidence type="ECO:0000256" key="3">
    <source>
        <dbReference type="ARBA" id="ARBA00023125"/>
    </source>
</evidence>
<accession>A0AAW9JNB6</accession>
<keyword evidence="4" id="KW-0233">DNA recombination</keyword>
<dbReference type="InterPro" id="IPR004107">
    <property type="entry name" value="Integrase_SAM-like_N"/>
</dbReference>
<feature type="domain" description="Tyr recombinase" evidence="6">
    <location>
        <begin position="173"/>
        <end position="370"/>
    </location>
</feature>
<comment type="caution">
    <text evidence="8">The sequence shown here is derived from an EMBL/GenBank/DDBJ whole genome shotgun (WGS) entry which is preliminary data.</text>
</comment>
<evidence type="ECO:0000313" key="8">
    <source>
        <dbReference type="EMBL" id="MDZ5758105.1"/>
    </source>
</evidence>
<evidence type="ECO:0000256" key="5">
    <source>
        <dbReference type="PROSITE-ProRule" id="PRU01248"/>
    </source>
</evidence>
<dbReference type="PROSITE" id="PS51898">
    <property type="entry name" value="TYR_RECOMBINASE"/>
    <property type="match status" value="1"/>
</dbReference>
<dbReference type="Proteomes" id="UP001290462">
    <property type="component" value="Unassembled WGS sequence"/>
</dbReference>
<dbReference type="InterPro" id="IPR010998">
    <property type="entry name" value="Integrase_recombinase_N"/>
</dbReference>
<proteinExistence type="inferred from homology"/>
<sequence length="380" mass="44064">MQGSVRKKGNNWYYTIEAARINGKRNRIERAGGKTKSEALEAMRKAINEYETTGQVVDLSDISVHDYFNFWFDSYVVLNLKYNTQENYRGIIDNHILPKIGMYKLKSIKPAILQELINDKFKEGKAKQTIEIIGTVLKGAFKKAVYPHQLIKENPMFYVEMPKHDVNIKKTKDDLKIFTYSDFKKMIDFVQPNNSFYIPMMIAFHTGLRRSEVCGLTWDNIDFENKTLSVDKIMIMKKKDISIGTPKTQSSYRTISLGDSIISILKIWNKRQKENKIFYGQHYTITDFVCTKENGDPVTPNSIKWSCGYVRKNIGVDFSFHSFRHTHATMLLENGAKPKEIQARLGHSRISTTLDTYSHITEKMKKETVDIFEKMLKDNA</sequence>
<dbReference type="EMBL" id="JAVBVO010000003">
    <property type="protein sequence ID" value="MDZ5758105.1"/>
    <property type="molecule type" value="Genomic_DNA"/>
</dbReference>
<dbReference type="CDD" id="cd01189">
    <property type="entry name" value="INT_ICEBs1_C_like"/>
    <property type="match status" value="1"/>
</dbReference>
<dbReference type="GO" id="GO:0015074">
    <property type="term" value="P:DNA integration"/>
    <property type="evidence" value="ECO:0007669"/>
    <property type="project" value="UniProtKB-KW"/>
</dbReference>
<dbReference type="InterPro" id="IPR013762">
    <property type="entry name" value="Integrase-like_cat_sf"/>
</dbReference>
<dbReference type="InterPro" id="IPR044068">
    <property type="entry name" value="CB"/>
</dbReference>
<dbReference type="Pfam" id="PF14657">
    <property type="entry name" value="Arm-DNA-bind_4"/>
    <property type="match status" value="1"/>
</dbReference>
<dbReference type="AlphaFoldDB" id="A0AAW9JNB6"/>
<evidence type="ECO:0000259" key="6">
    <source>
        <dbReference type="PROSITE" id="PS51898"/>
    </source>
</evidence>
<dbReference type="InterPro" id="IPR050090">
    <property type="entry name" value="Tyrosine_recombinase_XerCD"/>
</dbReference>
<dbReference type="Gene3D" id="1.10.150.130">
    <property type="match status" value="1"/>
</dbReference>
<feature type="domain" description="Core-binding (CB)" evidence="7">
    <location>
        <begin position="62"/>
        <end position="145"/>
    </location>
</feature>
<evidence type="ECO:0000256" key="1">
    <source>
        <dbReference type="ARBA" id="ARBA00008857"/>
    </source>
</evidence>
<reference evidence="8" key="1">
    <citation type="submission" date="2023-08" db="EMBL/GenBank/DDBJ databases">
        <title>Genomic characterization of piscicolin 126 produced by Carnobacterium maltaromaticum CM22 strain isolated from salmon (Salmo salar).</title>
        <authorList>
            <person name="Gonzalez-Gragera E."/>
            <person name="Garcia-Lopez J.D."/>
            <person name="Teso-Perez C."/>
            <person name="Gimenez-Hernandez I."/>
            <person name="Peralta-Sanchez J.M."/>
            <person name="Valdivia E."/>
            <person name="Montalban-Lopez M."/>
            <person name="Martin-Platero A.M."/>
            <person name="Banos A."/>
            <person name="Martinez-Bueno M."/>
        </authorList>
    </citation>
    <scope>NUCLEOTIDE SEQUENCE</scope>
    <source>
        <strain evidence="8">CM22</strain>
    </source>
</reference>
<keyword evidence="2" id="KW-0229">DNA integration</keyword>
<dbReference type="PANTHER" id="PTHR30349:SF64">
    <property type="entry name" value="PROPHAGE INTEGRASE INTD-RELATED"/>
    <property type="match status" value="1"/>
</dbReference>
<dbReference type="SUPFAM" id="SSF56349">
    <property type="entry name" value="DNA breaking-rejoining enzymes"/>
    <property type="match status" value="1"/>
</dbReference>
<keyword evidence="3 5" id="KW-0238">DNA-binding</keyword>
<dbReference type="InterPro" id="IPR011010">
    <property type="entry name" value="DNA_brk_join_enz"/>
</dbReference>
<evidence type="ECO:0000259" key="7">
    <source>
        <dbReference type="PROSITE" id="PS51900"/>
    </source>
</evidence>
<organism evidence="8 9">
    <name type="scientific">Carnobacterium maltaromaticum</name>
    <name type="common">Carnobacterium piscicola</name>
    <dbReference type="NCBI Taxonomy" id="2751"/>
    <lineage>
        <taxon>Bacteria</taxon>
        <taxon>Bacillati</taxon>
        <taxon>Bacillota</taxon>
        <taxon>Bacilli</taxon>
        <taxon>Lactobacillales</taxon>
        <taxon>Carnobacteriaceae</taxon>
        <taxon>Carnobacterium</taxon>
    </lineage>
</organism>
<dbReference type="Gene3D" id="1.10.443.10">
    <property type="entry name" value="Intergrase catalytic core"/>
    <property type="match status" value="1"/>
</dbReference>
<dbReference type="PROSITE" id="PS51900">
    <property type="entry name" value="CB"/>
    <property type="match status" value="1"/>
</dbReference>
<dbReference type="InterPro" id="IPR028259">
    <property type="entry name" value="AP2-like_int_N"/>
</dbReference>